<evidence type="ECO:0000313" key="4">
    <source>
        <dbReference type="Proteomes" id="UP001408356"/>
    </source>
</evidence>
<protein>
    <recommendedName>
        <fullName evidence="2">F-box domain-containing protein</fullName>
    </recommendedName>
</protein>
<dbReference type="EMBL" id="JARVKF010000021">
    <property type="protein sequence ID" value="KAK9425294.1"/>
    <property type="molecule type" value="Genomic_DNA"/>
</dbReference>
<evidence type="ECO:0000259" key="2">
    <source>
        <dbReference type="PROSITE" id="PS50181"/>
    </source>
</evidence>
<dbReference type="Proteomes" id="UP001408356">
    <property type="component" value="Unassembled WGS sequence"/>
</dbReference>
<evidence type="ECO:0000313" key="3">
    <source>
        <dbReference type="EMBL" id="KAK9425294.1"/>
    </source>
</evidence>
<name>A0ABR2VFL2_9PEZI</name>
<feature type="domain" description="F-box" evidence="2">
    <location>
        <begin position="2"/>
        <end position="47"/>
    </location>
</feature>
<sequence length="453" mass="51267">MGPTLGTLPKELLLHVYSFLSPHDLAQLATVSKGLGPLAETLIWTDVELHCSGYHESTRQSWDLSATAAPAARRYHPDQGRWAHGHGHRLKAESLFWLLDLAARSDIERTKQLVSRIRSLCTVLSWLNPPTWVNKPDRLEFTWNIFPLMTNLERLELHGGWKPYHDGEGRSFDESVVPLASLRDAKLFGYLPANFVRYILRSAPTLERLELGVLDAPVGCNLKADGSRENPPPGWKPRSERDEEDDDDSDDDDSLNGEQIAPRPLPLFPGDTEVPAFPRLKHIRLCKPSECNPDHFDAMFGEVVYSKRAEDASLSDWCRLLAAVQGTVETLVLEHRVAAEYIEGDGMGEREFIEECSGGPADDHFMERIVPVLDKHAFPHLREVYIVGILVSAGAAERRRWVTKFYEDYGMECKFLYGKWCYFDGSSGVTYWDQFDGDRDDDDDDDEEVPDGP</sequence>
<evidence type="ECO:0000256" key="1">
    <source>
        <dbReference type="SAM" id="MobiDB-lite"/>
    </source>
</evidence>
<reference evidence="3 4" key="1">
    <citation type="journal article" date="2024" name="J. Plant Pathol.">
        <title>Sequence and assembly of the genome of Seiridium unicorne, isolate CBS 538.82, causal agent of cypress canker disease.</title>
        <authorList>
            <person name="Scali E."/>
            <person name="Rocca G.D."/>
            <person name="Danti R."/>
            <person name="Garbelotto M."/>
            <person name="Barberini S."/>
            <person name="Baroncelli R."/>
            <person name="Emiliani G."/>
        </authorList>
    </citation>
    <scope>NUCLEOTIDE SEQUENCE [LARGE SCALE GENOMIC DNA]</scope>
    <source>
        <strain evidence="3 4">BM-138-508</strain>
    </source>
</reference>
<feature type="compositionally biased region" description="Acidic residues" evidence="1">
    <location>
        <begin position="242"/>
        <end position="255"/>
    </location>
</feature>
<dbReference type="PROSITE" id="PS50181">
    <property type="entry name" value="FBOX"/>
    <property type="match status" value="1"/>
</dbReference>
<proteinExistence type="predicted"/>
<comment type="caution">
    <text evidence="3">The sequence shown here is derived from an EMBL/GenBank/DDBJ whole genome shotgun (WGS) entry which is preliminary data.</text>
</comment>
<accession>A0ABR2VFL2</accession>
<dbReference type="Gene3D" id="1.20.1280.50">
    <property type="match status" value="1"/>
</dbReference>
<feature type="compositionally biased region" description="Acidic residues" evidence="1">
    <location>
        <begin position="438"/>
        <end position="453"/>
    </location>
</feature>
<dbReference type="InterPro" id="IPR001810">
    <property type="entry name" value="F-box_dom"/>
</dbReference>
<dbReference type="SUPFAM" id="SSF81383">
    <property type="entry name" value="F-box domain"/>
    <property type="match status" value="1"/>
</dbReference>
<dbReference type="CDD" id="cd09917">
    <property type="entry name" value="F-box_SF"/>
    <property type="match status" value="1"/>
</dbReference>
<gene>
    <name evidence="3" type="ORF">SUNI508_13166</name>
</gene>
<keyword evidence="4" id="KW-1185">Reference proteome</keyword>
<dbReference type="InterPro" id="IPR036047">
    <property type="entry name" value="F-box-like_dom_sf"/>
</dbReference>
<feature type="region of interest" description="Disordered" evidence="1">
    <location>
        <begin position="222"/>
        <end position="271"/>
    </location>
</feature>
<organism evidence="3 4">
    <name type="scientific">Seiridium unicorne</name>
    <dbReference type="NCBI Taxonomy" id="138068"/>
    <lineage>
        <taxon>Eukaryota</taxon>
        <taxon>Fungi</taxon>
        <taxon>Dikarya</taxon>
        <taxon>Ascomycota</taxon>
        <taxon>Pezizomycotina</taxon>
        <taxon>Sordariomycetes</taxon>
        <taxon>Xylariomycetidae</taxon>
        <taxon>Amphisphaeriales</taxon>
        <taxon>Sporocadaceae</taxon>
        <taxon>Seiridium</taxon>
    </lineage>
</organism>
<dbReference type="Pfam" id="PF12937">
    <property type="entry name" value="F-box-like"/>
    <property type="match status" value="1"/>
</dbReference>
<feature type="region of interest" description="Disordered" evidence="1">
    <location>
        <begin position="434"/>
        <end position="453"/>
    </location>
</feature>